<dbReference type="Gene3D" id="3.40.50.300">
    <property type="entry name" value="P-loop containing nucleotide triphosphate hydrolases"/>
    <property type="match status" value="1"/>
</dbReference>
<dbReference type="RefSeq" id="YP_271915.1">
    <property type="nucleotide sequence ID" value="NC_007218.1"/>
</dbReference>
<keyword evidence="3" id="KW-0235">DNA replication</keyword>
<evidence type="ECO:0000256" key="9">
    <source>
        <dbReference type="ARBA" id="ARBA00023235"/>
    </source>
</evidence>
<keyword evidence="6" id="KW-0347">Helicase</keyword>
<keyword evidence="2" id="KW-1048">Host nucleus</keyword>
<dbReference type="SUPFAM" id="SSF52540">
    <property type="entry name" value="P-loop containing nucleoside triphosphate hydrolases"/>
    <property type="match status" value="1"/>
</dbReference>
<name>Q4JRC2_9VIRU</name>
<dbReference type="InterPro" id="IPR027417">
    <property type="entry name" value="P-loop_NTPase"/>
</dbReference>
<comment type="subcellular location">
    <subcellularLocation>
        <location evidence="1">Host nucleus</location>
    </subcellularLocation>
</comment>
<evidence type="ECO:0000256" key="7">
    <source>
        <dbReference type="ARBA" id="ARBA00022840"/>
    </source>
</evidence>
<dbReference type="OrthoDB" id="1171at10239"/>
<evidence type="ECO:0000259" key="11">
    <source>
        <dbReference type="PROSITE" id="PS51206"/>
    </source>
</evidence>
<dbReference type="GO" id="GO:0005524">
    <property type="term" value="F:ATP binding"/>
    <property type="evidence" value="ECO:0007669"/>
    <property type="project" value="UniProtKB-KW"/>
</dbReference>
<gene>
    <name evidence="12" type="primary">NS1</name>
</gene>
<keyword evidence="5" id="KW-0378">Hydrolase</keyword>
<evidence type="ECO:0000256" key="10">
    <source>
        <dbReference type="ARBA" id="ARBA00093297"/>
    </source>
</evidence>
<evidence type="ECO:0000313" key="13">
    <source>
        <dbReference type="Proteomes" id="UP000204671"/>
    </source>
</evidence>
<dbReference type="PROSITE" id="PS51206">
    <property type="entry name" value="SF3_HELICASE_1"/>
    <property type="match status" value="1"/>
</dbReference>
<dbReference type="GO" id="GO:0042025">
    <property type="term" value="C:host cell nucleus"/>
    <property type="evidence" value="ECO:0007669"/>
    <property type="project" value="UniProtKB-SubCell"/>
</dbReference>
<evidence type="ECO:0000313" key="12">
    <source>
        <dbReference type="EMBL" id="AAY84084.1"/>
    </source>
</evidence>
<protein>
    <submittedName>
        <fullName evidence="12">Non-structural protein 1</fullName>
    </submittedName>
</protein>
<keyword evidence="8" id="KW-0238">DNA-binding</keyword>
<feature type="domain" description="SF3 helicase" evidence="11">
    <location>
        <begin position="376"/>
        <end position="540"/>
    </location>
</feature>
<proteinExistence type="predicted"/>
<evidence type="ECO:0000256" key="4">
    <source>
        <dbReference type="ARBA" id="ARBA00022741"/>
    </source>
</evidence>
<dbReference type="KEGG" id="vg:3562191"/>
<evidence type="ECO:0000256" key="3">
    <source>
        <dbReference type="ARBA" id="ARBA00022705"/>
    </source>
</evidence>
<keyword evidence="9" id="KW-0413">Isomerase</keyword>
<dbReference type="Proteomes" id="UP000204671">
    <property type="component" value="Segment"/>
</dbReference>
<evidence type="ECO:0000256" key="6">
    <source>
        <dbReference type="ARBA" id="ARBA00022806"/>
    </source>
</evidence>
<reference evidence="12 13" key="1">
    <citation type="journal article" date="2006" name="Virology">
        <title>Complete nucleotide sequence and genomic organization of hepatopancreatic parvovirus (HPV) of Penaeus monodon.</title>
        <authorList>
            <person name="Sukhumsirichart W."/>
            <person name="Attasart P."/>
            <person name="Boonsaeng V."/>
            <person name="Panyim S."/>
        </authorList>
    </citation>
    <scope>NUCLEOTIDE SEQUENCE [LARGE SCALE GENOMIC DNA]</scope>
</reference>
<dbReference type="GO" id="GO:0016787">
    <property type="term" value="F:hydrolase activity"/>
    <property type="evidence" value="ECO:0007669"/>
    <property type="project" value="UniProtKB-KW"/>
</dbReference>
<dbReference type="Pfam" id="PF00519">
    <property type="entry name" value="PPV_E1_C"/>
    <property type="match status" value="1"/>
</dbReference>
<comment type="function">
    <text evidence="10">ATP-dependent DNA 3'-5' helicase required for initiation of viral DNA replication. It forms a complex with the viral E2 protein. The E1-E2 complex binds to the replication origin which contains binding sites for both proteins. During the initial step, a dimer of E1 interacts with a dimer of protein E2 leading to a complex that binds the viral origin of replication with high specificity. Then, a second dimer of E1 displaces the E2 dimer in an ATP-dependent manner to form the E1 tetramer. Following this, two E1 monomers are added to each half of the site, which results in the formation of two E1 trimers on the viral ori. Subsequently, two hexamers will be created. The double hexamer acts as a bi-directional helicase machinery and unwinds the viral DNA and then recruits the host DNA polymerase to start replication.</text>
</comment>
<keyword evidence="7" id="KW-0067">ATP-binding</keyword>
<evidence type="ECO:0000256" key="8">
    <source>
        <dbReference type="ARBA" id="ARBA00023125"/>
    </source>
</evidence>
<dbReference type="EMBL" id="DQ002873">
    <property type="protein sequence ID" value="AAY84084.1"/>
    <property type="molecule type" value="Genomic_DNA"/>
</dbReference>
<evidence type="ECO:0000256" key="2">
    <source>
        <dbReference type="ARBA" id="ARBA00022562"/>
    </source>
</evidence>
<dbReference type="GeneID" id="3562191"/>
<keyword evidence="4" id="KW-0547">Nucleotide-binding</keyword>
<dbReference type="GO" id="GO:0003678">
    <property type="term" value="F:DNA helicase activity"/>
    <property type="evidence" value="ECO:0007669"/>
    <property type="project" value="InterPro"/>
</dbReference>
<evidence type="ECO:0000256" key="1">
    <source>
        <dbReference type="ARBA" id="ARBA00004147"/>
    </source>
</evidence>
<organism evidence="12 13">
    <name type="scientific">Penaeus monodon hepandensovirus 1</name>
    <dbReference type="NCBI Taxonomy" id="1513204"/>
    <lineage>
        <taxon>Viruses</taxon>
        <taxon>Monodnaviria</taxon>
        <taxon>Shotokuvirae</taxon>
        <taxon>Cossaviricota</taxon>
        <taxon>Quintoviricetes</taxon>
        <taxon>Piccovirales</taxon>
        <taxon>Parvoviridae</taxon>
        <taxon>Hamaparvovirinae</taxon>
        <taxon>Hepanhamaparvovirus</taxon>
        <taxon>Hepanhamaparvovirus decapod1</taxon>
        <taxon>Decapod hepandensovirus 1</taxon>
    </lineage>
</organism>
<dbReference type="InterPro" id="IPR001177">
    <property type="entry name" value="PPV_DNA_helicase_E1_C"/>
</dbReference>
<dbReference type="InterPro" id="IPR014015">
    <property type="entry name" value="Helicase_SF3_DNA-vir"/>
</dbReference>
<accession>Q4JRC2</accession>
<dbReference type="GO" id="GO:0003677">
    <property type="term" value="F:DNA binding"/>
    <property type="evidence" value="ECO:0007669"/>
    <property type="project" value="UniProtKB-KW"/>
</dbReference>
<evidence type="ECO:0000256" key="5">
    <source>
        <dbReference type="ARBA" id="ARBA00022801"/>
    </source>
</evidence>
<sequence>MFRQVMKLKREGILDHNPLVTFYSGLIVKFEHWNDNVSKVRKFVYKFAQWLYKECTYIHNISAAVHDRCKDNCCKDSANKVCKNIYGPHLHILLESVNENWSKSSKRVLFRGYEKILQHDNKQLWEDLGLQKTSPSSMSLWDGEMFKWYMFRDRKYASVHGTYYYSSDAEFLNKLMKMKDTQERDDLYEKACQFKRDRNTARKIENSTAKTLDGGENNDNIRLSSSRAIYLENLQVLEKYLVKHKCYTIQDFKMMQRSDDEIWVNYMYDIQNLEKVIEKLNIMEYSLQQADYIEGNTWIGEDLWNTNSAYMKTIKRGTDRYYWYIQRHISNRASLVGQSRQICIDGAYMMFKIIENMKVESRPKTIPIVSKNKTVQWIQDFMDIIHGNLPKINCMMLYGNSNSGKTQLIEALTGLINTAIMTNVGDGGTFHFSNITEMSTIVVGNETKIRTQTIEQWKGLCGGENITMPMKYKEHKTHMFRKPVFLTNQHHPLVEISNYDDRKAIENRCFMYKVELGSEAVNAHIKFPNRMIPIKKNPELTQFILACMQYVHLNYMDRADKKFKIGFFNKLYDMLFEDS</sequence>
<dbReference type="GO" id="GO:0006260">
    <property type="term" value="P:DNA replication"/>
    <property type="evidence" value="ECO:0007669"/>
    <property type="project" value="UniProtKB-KW"/>
</dbReference>